<feature type="domain" description="WxL Interacting Protein host binding" evidence="3">
    <location>
        <begin position="154"/>
        <end position="284"/>
    </location>
</feature>
<reference evidence="4 5" key="1">
    <citation type="journal article" date="2015" name="Genome Announc.">
        <title>Expanding the biotechnology potential of lactobacilli through comparative genomics of 213 strains and associated genera.</title>
        <authorList>
            <person name="Sun Z."/>
            <person name="Harris H.M."/>
            <person name="McCann A."/>
            <person name="Guo C."/>
            <person name="Argimon S."/>
            <person name="Zhang W."/>
            <person name="Yang X."/>
            <person name="Jeffery I.B."/>
            <person name="Cooney J.C."/>
            <person name="Kagawa T.F."/>
            <person name="Liu W."/>
            <person name="Song Y."/>
            <person name="Salvetti E."/>
            <person name="Wrobel A."/>
            <person name="Rasinkangas P."/>
            <person name="Parkhill J."/>
            <person name="Rea M.C."/>
            <person name="O'Sullivan O."/>
            <person name="Ritari J."/>
            <person name="Douillard F.P."/>
            <person name="Paul Ross R."/>
            <person name="Yang R."/>
            <person name="Briner A.E."/>
            <person name="Felis G.E."/>
            <person name="de Vos W.M."/>
            <person name="Barrangou R."/>
            <person name="Klaenhammer T.R."/>
            <person name="Caufield P.W."/>
            <person name="Cui Y."/>
            <person name="Zhang H."/>
            <person name="O'Toole P.W."/>
        </authorList>
    </citation>
    <scope>NUCLEOTIDE SEQUENCE [LARGE SCALE GENOMIC DNA]</scope>
    <source>
        <strain evidence="4 5">DSM 12744</strain>
    </source>
</reference>
<evidence type="ECO:0000256" key="1">
    <source>
        <dbReference type="SAM" id="Phobius"/>
    </source>
</evidence>
<evidence type="ECO:0000313" key="4">
    <source>
        <dbReference type="EMBL" id="KRL11946.1"/>
    </source>
</evidence>
<name>A0A0R1N3J7_9LACO</name>
<organism evidence="4 5">
    <name type="scientific">Schleiferilactobacillus perolens DSM 12744</name>
    <dbReference type="NCBI Taxonomy" id="1423792"/>
    <lineage>
        <taxon>Bacteria</taxon>
        <taxon>Bacillati</taxon>
        <taxon>Bacillota</taxon>
        <taxon>Bacilli</taxon>
        <taxon>Lactobacillales</taxon>
        <taxon>Lactobacillaceae</taxon>
        <taxon>Schleiferilactobacillus</taxon>
    </lineage>
</organism>
<sequence length="342" mass="37872">MFGGTKAFAAESNTSAAKADKAYAIRALLPNNQIDPQVNYWVLQLNPDQRQQLDTQIVNTGRKPITVNVQANDGITADNAKIVYDQKSAQLYPRTTIGFSSLVVGKRAQDVTVEPGHEKTVTFTIKAPPEAYQGIILGGIRTVAKVSDAAKGNITLHQQVEYNLSVVLQGQDANVTPKLSFGSQVTPGVLANKMVLRVPTINAYQINISGIQTDVKVINRGTKKSVVKNTQYGQSIAPNSRFDWTFPVKKLTAGDYQLQLTVFGRNLKKQEITRNFSISNTLVRRVAAYDQKPAQLNMGAIIMLVVLTIVLLVTAWVLIYFYAVDKGRNKRLSWEKKRKQHK</sequence>
<dbReference type="AlphaFoldDB" id="A0A0R1N3J7"/>
<keyword evidence="1" id="KW-0812">Transmembrane</keyword>
<feature type="domain" description="WxL Interacting Protein peptidoglycan binding" evidence="2">
    <location>
        <begin position="23"/>
        <end position="141"/>
    </location>
</feature>
<proteinExistence type="predicted"/>
<dbReference type="Pfam" id="PF06030">
    <property type="entry name" value="WxLIP_PGBD"/>
    <property type="match status" value="1"/>
</dbReference>
<comment type="caution">
    <text evidence="4">The sequence shown here is derived from an EMBL/GenBank/DDBJ whole genome shotgun (WGS) entry which is preliminary data.</text>
</comment>
<dbReference type="RefSeq" id="WP_162261509.1">
    <property type="nucleotide sequence ID" value="NZ_AZEC01000010.1"/>
</dbReference>
<dbReference type="InterPro" id="IPR010317">
    <property type="entry name" value="WxLIP_PGBD"/>
</dbReference>
<dbReference type="PATRIC" id="fig|1423792.3.peg.564"/>
<dbReference type="STRING" id="1423792.FD09_GL000555"/>
<dbReference type="InterPro" id="IPR021759">
    <property type="entry name" value="WxLIP_HBD"/>
</dbReference>
<gene>
    <name evidence="4" type="ORF">FD09_GL000555</name>
</gene>
<evidence type="ECO:0000313" key="5">
    <source>
        <dbReference type="Proteomes" id="UP000051330"/>
    </source>
</evidence>
<evidence type="ECO:0000259" key="2">
    <source>
        <dbReference type="Pfam" id="PF06030"/>
    </source>
</evidence>
<keyword evidence="1" id="KW-1133">Transmembrane helix</keyword>
<dbReference type="Pfam" id="PF11797">
    <property type="entry name" value="WxLIP_HBD"/>
    <property type="match status" value="1"/>
</dbReference>
<feature type="transmembrane region" description="Helical" evidence="1">
    <location>
        <begin position="300"/>
        <end position="323"/>
    </location>
</feature>
<dbReference type="Proteomes" id="UP000051330">
    <property type="component" value="Unassembled WGS sequence"/>
</dbReference>
<keyword evidence="1" id="KW-0472">Membrane</keyword>
<keyword evidence="5" id="KW-1185">Reference proteome</keyword>
<evidence type="ECO:0000259" key="3">
    <source>
        <dbReference type="Pfam" id="PF11797"/>
    </source>
</evidence>
<dbReference type="EMBL" id="AZEC01000010">
    <property type="protein sequence ID" value="KRL11946.1"/>
    <property type="molecule type" value="Genomic_DNA"/>
</dbReference>
<accession>A0A0R1N3J7</accession>
<protein>
    <submittedName>
        <fullName evidence="4">Cell surface protein</fullName>
    </submittedName>
</protein>